<keyword evidence="6" id="KW-0732">Signal</keyword>
<reference evidence="7 8" key="1">
    <citation type="submission" date="2023-08" db="EMBL/GenBank/DDBJ databases">
        <title>Black Yeasts Isolated from many extreme environments.</title>
        <authorList>
            <person name="Coleine C."/>
            <person name="Stajich J.E."/>
            <person name="Selbmann L."/>
        </authorList>
    </citation>
    <scope>NUCLEOTIDE SEQUENCE [LARGE SCALE GENOMIC DNA]</scope>
    <source>
        <strain evidence="7 8">CCFEE 6328</strain>
    </source>
</reference>
<dbReference type="PANTHER" id="PTHR11802">
    <property type="entry name" value="SERINE PROTEASE FAMILY S10 SERINE CARBOXYPEPTIDASE"/>
    <property type="match status" value="1"/>
</dbReference>
<dbReference type="InterPro" id="IPR001563">
    <property type="entry name" value="Peptidase_S10"/>
</dbReference>
<proteinExistence type="inferred from homology"/>
<feature type="chain" id="PRO_5044966390" description="Carboxypeptidase" evidence="6">
    <location>
        <begin position="18"/>
        <end position="557"/>
    </location>
</feature>
<dbReference type="InterPro" id="IPR018202">
    <property type="entry name" value="Ser_caboxypep_ser_AS"/>
</dbReference>
<dbReference type="PANTHER" id="PTHR11802:SF116">
    <property type="entry name" value="CARBOXYPEPTIDASE"/>
    <property type="match status" value="1"/>
</dbReference>
<dbReference type="PROSITE" id="PS00131">
    <property type="entry name" value="CARBOXYPEPT_SER_SER"/>
    <property type="match status" value="1"/>
</dbReference>
<dbReference type="EC" id="3.4.16.-" evidence="6"/>
<dbReference type="PRINTS" id="PR00724">
    <property type="entry name" value="CRBOXYPTASEC"/>
</dbReference>
<evidence type="ECO:0000256" key="3">
    <source>
        <dbReference type="ARBA" id="ARBA00022670"/>
    </source>
</evidence>
<keyword evidence="5" id="KW-0325">Glycoprotein</keyword>
<evidence type="ECO:0000256" key="5">
    <source>
        <dbReference type="ARBA" id="ARBA00023180"/>
    </source>
</evidence>
<keyword evidence="8" id="KW-1185">Reference proteome</keyword>
<evidence type="ECO:0000256" key="6">
    <source>
        <dbReference type="RuleBase" id="RU361156"/>
    </source>
</evidence>
<sequence>MRYSALLAASFATGAFAAFGVSNPHKRAAEKKVVRPRAAPENAKLTKRASPAYLTPQTEKFAVNGTGVPLVDFDIGESYAGLLSINSNATNANELFFWFFPSDNPAASDEITIWLNGGPGCSSLDGLLQEHGPFLWQSGTYAPQPNPFSWTNLTNMIYIDQPIGTGLSQAAPGAPAQIMNETQVAEQFAGFWKNFMTTFNMTGRKVYITGESYAGMYVPYIASYFLDQNNTDYYNVKGIQINDPSIGLDSVLIDAPAVTALNNYENVFALNQSFLTEINQRAESCGYFAFMEEALTFPPKGKFMAPNVSAPGCDVWDDIVTAAIYVNPCFNIYHLTDFCPFLWDELGFPSLGDGPNNYFNRSDVQKALHVPTTDYAICGDPTLFPHGGDKSEPSSFTALPHVIELTNNVIVGSGMLDYLLLTNGTLMTLNNMTWNGKQGFSSGITDDFFVPYNPSIGFVIEETETQPIPATPVGLVGGGGLLGKTHTERGLTFCTVYLAGHEIPQYVPGASYRQLEFLLGRISSLTQMGDFTTQTGNYTGTVPPSPYYGSSASSFVA</sequence>
<dbReference type="Pfam" id="PF00450">
    <property type="entry name" value="Peptidase_S10"/>
    <property type="match status" value="1"/>
</dbReference>
<feature type="signal peptide" evidence="6">
    <location>
        <begin position="1"/>
        <end position="17"/>
    </location>
</feature>
<evidence type="ECO:0000256" key="4">
    <source>
        <dbReference type="ARBA" id="ARBA00022801"/>
    </source>
</evidence>
<dbReference type="EMBL" id="JAVRRF010000004">
    <property type="protein sequence ID" value="KAK5066387.1"/>
    <property type="molecule type" value="Genomic_DNA"/>
</dbReference>
<dbReference type="Gene3D" id="3.40.50.1820">
    <property type="entry name" value="alpha/beta hydrolase"/>
    <property type="match status" value="1"/>
</dbReference>
<comment type="similarity">
    <text evidence="1 6">Belongs to the peptidase S10 family.</text>
</comment>
<organism evidence="7 8">
    <name type="scientific">Exophiala sideris</name>
    <dbReference type="NCBI Taxonomy" id="1016849"/>
    <lineage>
        <taxon>Eukaryota</taxon>
        <taxon>Fungi</taxon>
        <taxon>Dikarya</taxon>
        <taxon>Ascomycota</taxon>
        <taxon>Pezizomycotina</taxon>
        <taxon>Eurotiomycetes</taxon>
        <taxon>Chaetothyriomycetidae</taxon>
        <taxon>Chaetothyriales</taxon>
        <taxon>Herpotrichiellaceae</taxon>
        <taxon>Exophiala</taxon>
    </lineage>
</organism>
<evidence type="ECO:0000313" key="7">
    <source>
        <dbReference type="EMBL" id="KAK5066387.1"/>
    </source>
</evidence>
<protein>
    <recommendedName>
        <fullName evidence="6">Carboxypeptidase</fullName>
        <ecNumber evidence="6">3.4.16.-</ecNumber>
    </recommendedName>
</protein>
<dbReference type="InterPro" id="IPR029058">
    <property type="entry name" value="AB_hydrolase_fold"/>
</dbReference>
<accession>A0ABR0JKI0</accession>
<dbReference type="SUPFAM" id="SSF53474">
    <property type="entry name" value="alpha/beta-Hydrolases"/>
    <property type="match status" value="1"/>
</dbReference>
<name>A0ABR0JKI0_9EURO</name>
<comment type="caution">
    <text evidence="7">The sequence shown here is derived from an EMBL/GenBank/DDBJ whole genome shotgun (WGS) entry which is preliminary data.</text>
</comment>
<evidence type="ECO:0000313" key="8">
    <source>
        <dbReference type="Proteomes" id="UP001345691"/>
    </source>
</evidence>
<gene>
    <name evidence="7" type="ORF">LTR69_002906</name>
</gene>
<keyword evidence="3 6" id="KW-0645">Protease</keyword>
<keyword evidence="4 6" id="KW-0378">Hydrolase</keyword>
<dbReference type="Proteomes" id="UP001345691">
    <property type="component" value="Unassembled WGS sequence"/>
</dbReference>
<keyword evidence="2 6" id="KW-0121">Carboxypeptidase</keyword>
<evidence type="ECO:0000256" key="1">
    <source>
        <dbReference type="ARBA" id="ARBA00009431"/>
    </source>
</evidence>
<evidence type="ECO:0000256" key="2">
    <source>
        <dbReference type="ARBA" id="ARBA00022645"/>
    </source>
</evidence>